<sequence>MPSTTGVNVKGKPMEEYKVYSIELKRKKEKYYVHITYDLETPCSELHWSEKMTSDTVAGIDLNIDRVAVSIVTKQGNWLESRTFYCHEMEYVKRNRRSNIAGEIAKQIIDFLVSWNVGGFVLEDLTFKQDHDTHHRFNRLVHSFAKQKLQKAIISRGLKFGFKIKKVNPAFSSVIGRFKYAKMYGLSVHEAASFVIGRRGLDFEEKIPKELLKELKTKVKPFLIQLLLGSMEESEKHSKKGKQRRQYIGMMIKNIEHFKENHRWKLWNVVHKTLMMKNQELQLKEVSSWC</sequence>
<dbReference type="EMBL" id="CP137640">
    <property type="protein sequence ID" value="WVX81777.1"/>
    <property type="molecule type" value="Genomic_DNA"/>
</dbReference>
<reference evidence="2 3" key="1">
    <citation type="submission" date="2023-10" db="EMBL/GenBank/DDBJ databases">
        <title>Niallia locisalis sp.nov. isolated from a salt pond sample.</title>
        <authorList>
            <person name="Li X.-J."/>
            <person name="Dong L."/>
        </authorList>
    </citation>
    <scope>NUCLEOTIDE SEQUENCE [LARGE SCALE GENOMIC DNA]</scope>
    <source>
        <strain evidence="2 3">DSM 29761</strain>
    </source>
</reference>
<accession>A0ABZ2CEK6</accession>
<dbReference type="InterPro" id="IPR010095">
    <property type="entry name" value="Cas12f1-like_TNB"/>
</dbReference>
<protein>
    <submittedName>
        <fullName evidence="2">IS200/IS605 family accessory protein TnpB-related protein</fullName>
    </submittedName>
</protein>
<keyword evidence="3" id="KW-1185">Reference proteome</keyword>
<gene>
    <name evidence="2" type="ORF">R4Z09_01660</name>
</gene>
<dbReference type="Proteomes" id="UP001357223">
    <property type="component" value="Chromosome"/>
</dbReference>
<proteinExistence type="predicted"/>
<evidence type="ECO:0000256" key="1">
    <source>
        <dbReference type="ARBA" id="ARBA00023125"/>
    </source>
</evidence>
<dbReference type="NCBIfam" id="TIGR01766">
    <property type="entry name" value="IS200/IS605 family accessory protein TnpB-like domain"/>
    <property type="match status" value="1"/>
</dbReference>
<organism evidence="2 3">
    <name type="scientific">Niallia oryzisoli</name>
    <dbReference type="NCBI Taxonomy" id="1737571"/>
    <lineage>
        <taxon>Bacteria</taxon>
        <taxon>Bacillati</taxon>
        <taxon>Bacillota</taxon>
        <taxon>Bacilli</taxon>
        <taxon>Bacillales</taxon>
        <taxon>Bacillaceae</taxon>
        <taxon>Niallia</taxon>
    </lineage>
</organism>
<dbReference type="RefSeq" id="WP_338450687.1">
    <property type="nucleotide sequence ID" value="NZ_CP137640.1"/>
</dbReference>
<evidence type="ECO:0000313" key="2">
    <source>
        <dbReference type="EMBL" id="WVX81777.1"/>
    </source>
</evidence>
<evidence type="ECO:0000313" key="3">
    <source>
        <dbReference type="Proteomes" id="UP001357223"/>
    </source>
</evidence>
<name>A0ABZ2CEK6_9BACI</name>
<keyword evidence="1" id="KW-0238">DNA-binding</keyword>